<evidence type="ECO:0000313" key="3">
    <source>
        <dbReference type="Proteomes" id="UP001320148"/>
    </source>
</evidence>
<feature type="region of interest" description="Disordered" evidence="1">
    <location>
        <begin position="1"/>
        <end position="45"/>
    </location>
</feature>
<name>A0ABN6F8H1_9BACT</name>
<protein>
    <submittedName>
        <fullName evidence="2">Uncharacterized protein</fullName>
    </submittedName>
</protein>
<keyword evidence="3" id="KW-1185">Reference proteome</keyword>
<dbReference type="EMBL" id="AP024488">
    <property type="protein sequence ID" value="BCS98085.1"/>
    <property type="molecule type" value="Genomic_DNA"/>
</dbReference>
<dbReference type="Proteomes" id="UP001320148">
    <property type="component" value="Chromosome"/>
</dbReference>
<feature type="compositionally biased region" description="Basic residues" evidence="1">
    <location>
        <begin position="1"/>
        <end position="11"/>
    </location>
</feature>
<feature type="compositionally biased region" description="Polar residues" evidence="1">
    <location>
        <begin position="33"/>
        <end position="45"/>
    </location>
</feature>
<evidence type="ECO:0000313" key="2">
    <source>
        <dbReference type="EMBL" id="BCS98085.1"/>
    </source>
</evidence>
<proteinExistence type="predicted"/>
<sequence length="45" mass="4826">MGRNKGGAKKQTKSDASGGKVSHLDSKFPQRFNPRSSGQITAAFF</sequence>
<gene>
    <name evidence="2" type="ORF">DSLASN_37170</name>
</gene>
<evidence type="ECO:0000256" key="1">
    <source>
        <dbReference type="SAM" id="MobiDB-lite"/>
    </source>
</evidence>
<organism evidence="2 3">
    <name type="scientific">Desulfoluna limicola</name>
    <dbReference type="NCBI Taxonomy" id="2810562"/>
    <lineage>
        <taxon>Bacteria</taxon>
        <taxon>Pseudomonadati</taxon>
        <taxon>Thermodesulfobacteriota</taxon>
        <taxon>Desulfobacteria</taxon>
        <taxon>Desulfobacterales</taxon>
        <taxon>Desulfolunaceae</taxon>
        <taxon>Desulfoluna</taxon>
    </lineage>
</organism>
<accession>A0ABN6F8H1</accession>
<reference evidence="2 3" key="1">
    <citation type="submission" date="2021-02" db="EMBL/GenBank/DDBJ databases">
        <title>Complete genome of Desulfoluna sp. strain ASN36.</title>
        <authorList>
            <person name="Takahashi A."/>
            <person name="Kojima H."/>
            <person name="Fukui M."/>
        </authorList>
    </citation>
    <scope>NUCLEOTIDE SEQUENCE [LARGE SCALE GENOMIC DNA]</scope>
    <source>
        <strain evidence="2 3">ASN36</strain>
    </source>
</reference>